<dbReference type="AlphaFoldDB" id="A0A512IJC0"/>
<dbReference type="PANTHER" id="PTHR44051:SF9">
    <property type="entry name" value="GLUTATHIONE S-TRANSFERASE 1"/>
    <property type="match status" value="1"/>
</dbReference>
<dbReference type="SFLD" id="SFLDS00019">
    <property type="entry name" value="Glutathione_Transferase_(cytos"/>
    <property type="match status" value="1"/>
</dbReference>
<dbReference type="InterPro" id="IPR010987">
    <property type="entry name" value="Glutathione-S-Trfase_C-like"/>
</dbReference>
<dbReference type="Gene3D" id="1.20.1050.10">
    <property type="match status" value="1"/>
</dbReference>
<dbReference type="InterPro" id="IPR004045">
    <property type="entry name" value="Glutathione_S-Trfase_N"/>
</dbReference>
<dbReference type="EMBL" id="BJZT01000002">
    <property type="protein sequence ID" value="GEO97772.1"/>
    <property type="molecule type" value="Genomic_DNA"/>
</dbReference>
<dbReference type="SUPFAM" id="SSF52833">
    <property type="entry name" value="Thioredoxin-like"/>
    <property type="match status" value="1"/>
</dbReference>
<keyword evidence="4" id="KW-1185">Reference proteome</keyword>
<dbReference type="Proteomes" id="UP000321258">
    <property type="component" value="Unassembled WGS sequence"/>
</dbReference>
<dbReference type="CDD" id="cd00570">
    <property type="entry name" value="GST_N_family"/>
    <property type="match status" value="1"/>
</dbReference>
<feature type="domain" description="GST C-terminal" evidence="2">
    <location>
        <begin position="86"/>
        <end position="209"/>
    </location>
</feature>
<feature type="domain" description="GST N-terminal" evidence="1">
    <location>
        <begin position="1"/>
        <end position="80"/>
    </location>
</feature>
<organism evidence="3 4">
    <name type="scientific">Methylobacterium haplocladii</name>
    <dbReference type="NCBI Taxonomy" id="1176176"/>
    <lineage>
        <taxon>Bacteria</taxon>
        <taxon>Pseudomonadati</taxon>
        <taxon>Pseudomonadota</taxon>
        <taxon>Alphaproteobacteria</taxon>
        <taxon>Hyphomicrobiales</taxon>
        <taxon>Methylobacteriaceae</taxon>
        <taxon>Methylobacterium</taxon>
    </lineage>
</organism>
<dbReference type="InterPro" id="IPR040079">
    <property type="entry name" value="Glutathione_S-Trfase"/>
</dbReference>
<evidence type="ECO:0000259" key="2">
    <source>
        <dbReference type="PROSITE" id="PS50405"/>
    </source>
</evidence>
<proteinExistence type="predicted"/>
<comment type="caution">
    <text evidence="3">The sequence shown here is derived from an EMBL/GenBank/DDBJ whole genome shotgun (WGS) entry which is preliminary data.</text>
</comment>
<dbReference type="PANTHER" id="PTHR44051">
    <property type="entry name" value="GLUTATHIONE S-TRANSFERASE-RELATED"/>
    <property type="match status" value="1"/>
</dbReference>
<dbReference type="PROSITE" id="PS50404">
    <property type="entry name" value="GST_NTER"/>
    <property type="match status" value="1"/>
</dbReference>
<accession>A0A512IJC0</accession>
<sequence length="219" mass="24675">MTLTLHAHPFSSYCWKAMIALYEAGTPFETVLLDQSTFGALKAIWPLGKFPVLVDAARGATIPEASIIIEYLDRHYPGRARMLPDDPDARLDVRLLDRFFDNYVSTPQQKIVADRMRPEGERDPRGVADAHELLGTAYRWLDARMAQREWASGDAFSLADCGAGPFLFYADWVRPIDTDHPHLVAYLARLRARPSVKRTVDGARPYRHLFPGGVPDHAD</sequence>
<dbReference type="Pfam" id="PF13417">
    <property type="entry name" value="GST_N_3"/>
    <property type="match status" value="1"/>
</dbReference>
<dbReference type="Pfam" id="PF13410">
    <property type="entry name" value="GST_C_2"/>
    <property type="match status" value="1"/>
</dbReference>
<dbReference type="SFLD" id="SFLDG00358">
    <property type="entry name" value="Main_(cytGST)"/>
    <property type="match status" value="1"/>
</dbReference>
<keyword evidence="3" id="KW-0808">Transferase</keyword>
<dbReference type="SUPFAM" id="SSF47616">
    <property type="entry name" value="GST C-terminal domain-like"/>
    <property type="match status" value="1"/>
</dbReference>
<dbReference type="PROSITE" id="PS50405">
    <property type="entry name" value="GST_CTER"/>
    <property type="match status" value="1"/>
</dbReference>
<dbReference type="OrthoDB" id="9782992at2"/>
<dbReference type="RefSeq" id="WP_147076074.1">
    <property type="nucleotide sequence ID" value="NZ_BJZT01000002.1"/>
</dbReference>
<protein>
    <submittedName>
        <fullName evidence="3">Glutathione S-transferase</fullName>
    </submittedName>
</protein>
<evidence type="ECO:0000313" key="3">
    <source>
        <dbReference type="EMBL" id="GEO97772.1"/>
    </source>
</evidence>
<dbReference type="InterPro" id="IPR036282">
    <property type="entry name" value="Glutathione-S-Trfase_C_sf"/>
</dbReference>
<dbReference type="Gene3D" id="3.40.30.10">
    <property type="entry name" value="Glutaredoxin"/>
    <property type="match status" value="1"/>
</dbReference>
<evidence type="ECO:0000313" key="4">
    <source>
        <dbReference type="Proteomes" id="UP000321258"/>
    </source>
</evidence>
<evidence type="ECO:0000259" key="1">
    <source>
        <dbReference type="PROSITE" id="PS50404"/>
    </source>
</evidence>
<gene>
    <name evidence="3" type="ORF">MHA02_01600</name>
</gene>
<dbReference type="InterPro" id="IPR036249">
    <property type="entry name" value="Thioredoxin-like_sf"/>
</dbReference>
<name>A0A512IJC0_9HYPH</name>
<dbReference type="GO" id="GO:0016740">
    <property type="term" value="F:transferase activity"/>
    <property type="evidence" value="ECO:0007669"/>
    <property type="project" value="UniProtKB-KW"/>
</dbReference>
<reference evidence="3 4" key="1">
    <citation type="submission" date="2019-07" db="EMBL/GenBank/DDBJ databases">
        <title>Whole genome shotgun sequence of Methylobacterium haplocladii NBRC 107714.</title>
        <authorList>
            <person name="Hosoyama A."/>
            <person name="Uohara A."/>
            <person name="Ohji S."/>
            <person name="Ichikawa N."/>
        </authorList>
    </citation>
    <scope>NUCLEOTIDE SEQUENCE [LARGE SCALE GENOMIC DNA]</scope>
    <source>
        <strain evidence="3 4">NBRC 107714</strain>
    </source>
</reference>